<keyword evidence="2" id="KW-1185">Reference proteome</keyword>
<reference evidence="2" key="1">
    <citation type="journal article" date="2024" name="IScience">
        <title>Strigolactones Initiate the Formation of Haustorium-like Structures in Castilleja.</title>
        <authorList>
            <person name="Buerger M."/>
            <person name="Peterson D."/>
            <person name="Chory J."/>
        </authorList>
    </citation>
    <scope>NUCLEOTIDE SEQUENCE [LARGE SCALE GENOMIC DNA]</scope>
</reference>
<evidence type="ECO:0000313" key="2">
    <source>
        <dbReference type="Proteomes" id="UP001632038"/>
    </source>
</evidence>
<proteinExistence type="predicted"/>
<name>A0ABD3D653_9LAMI</name>
<protein>
    <submittedName>
        <fullName evidence="1">Uncharacterized protein</fullName>
    </submittedName>
</protein>
<organism evidence="1 2">
    <name type="scientific">Castilleja foliolosa</name>
    <dbReference type="NCBI Taxonomy" id="1961234"/>
    <lineage>
        <taxon>Eukaryota</taxon>
        <taxon>Viridiplantae</taxon>
        <taxon>Streptophyta</taxon>
        <taxon>Embryophyta</taxon>
        <taxon>Tracheophyta</taxon>
        <taxon>Spermatophyta</taxon>
        <taxon>Magnoliopsida</taxon>
        <taxon>eudicotyledons</taxon>
        <taxon>Gunneridae</taxon>
        <taxon>Pentapetalae</taxon>
        <taxon>asterids</taxon>
        <taxon>lamiids</taxon>
        <taxon>Lamiales</taxon>
        <taxon>Orobanchaceae</taxon>
        <taxon>Pedicularideae</taxon>
        <taxon>Castillejinae</taxon>
        <taxon>Castilleja</taxon>
    </lineage>
</organism>
<dbReference type="EMBL" id="JAVIJP010000023">
    <property type="protein sequence ID" value="KAL3637760.1"/>
    <property type="molecule type" value="Genomic_DNA"/>
</dbReference>
<sequence length="121" mass="13549">MIVCGDSVRICSGEVSKHVRHGVLFAMNVLDLVEKLTMSPRSVNHDRSMDLTLESLDDDARISFDLKIREAQMYAMIDLPDNSINLCGYSISNINCLPKANNRTSFIIRQDPPYCTGSLLI</sequence>
<evidence type="ECO:0000313" key="1">
    <source>
        <dbReference type="EMBL" id="KAL3637760.1"/>
    </source>
</evidence>
<gene>
    <name evidence="1" type="ORF">CASFOL_018208</name>
</gene>
<dbReference type="Proteomes" id="UP001632038">
    <property type="component" value="Unassembled WGS sequence"/>
</dbReference>
<dbReference type="AlphaFoldDB" id="A0ABD3D653"/>
<accession>A0ABD3D653</accession>
<comment type="caution">
    <text evidence="1">The sequence shown here is derived from an EMBL/GenBank/DDBJ whole genome shotgun (WGS) entry which is preliminary data.</text>
</comment>